<evidence type="ECO:0000256" key="1">
    <source>
        <dbReference type="ARBA" id="ARBA00005466"/>
    </source>
</evidence>
<feature type="domain" description="FAD-binding PCMH-type" evidence="4">
    <location>
        <begin position="116"/>
        <end position="304"/>
    </location>
</feature>
<dbReference type="Pfam" id="PF01565">
    <property type="entry name" value="FAD_binding_4"/>
    <property type="match status" value="1"/>
</dbReference>
<dbReference type="InterPro" id="IPR016166">
    <property type="entry name" value="FAD-bd_PCMH"/>
</dbReference>
<dbReference type="GO" id="GO:0071949">
    <property type="term" value="F:FAD binding"/>
    <property type="evidence" value="ECO:0007669"/>
    <property type="project" value="InterPro"/>
</dbReference>
<dbReference type="EMBL" id="JAAQHG020000007">
    <property type="protein sequence ID" value="KAL1588542.1"/>
    <property type="molecule type" value="Genomic_DNA"/>
</dbReference>
<name>A0AB34KWW5_9PEZI</name>
<protein>
    <recommendedName>
        <fullName evidence="4">FAD-binding PCMH-type domain-containing protein</fullName>
    </recommendedName>
</protein>
<dbReference type="GeneID" id="96004503"/>
<keyword evidence="2" id="KW-0560">Oxidoreductase</keyword>
<dbReference type="PANTHER" id="PTHR13878:SF91">
    <property type="entry name" value="FAD BINDING DOMAIN PROTEIN (AFU_ORTHOLOGUE AFUA_6G12070)-RELATED"/>
    <property type="match status" value="1"/>
</dbReference>
<dbReference type="AlphaFoldDB" id="A0AB34KWW5"/>
<dbReference type="Gene3D" id="3.30.465.10">
    <property type="match status" value="2"/>
</dbReference>
<dbReference type="GO" id="GO:0016491">
    <property type="term" value="F:oxidoreductase activity"/>
    <property type="evidence" value="ECO:0007669"/>
    <property type="project" value="UniProtKB-KW"/>
</dbReference>
<dbReference type="PANTHER" id="PTHR13878">
    <property type="entry name" value="GULONOLACTONE OXIDASE"/>
    <property type="match status" value="1"/>
</dbReference>
<dbReference type="InterPro" id="IPR036318">
    <property type="entry name" value="FAD-bd_PCMH-like_sf"/>
</dbReference>
<feature type="signal peptide" evidence="3">
    <location>
        <begin position="1"/>
        <end position="21"/>
    </location>
</feature>
<reference evidence="5 6" key="1">
    <citation type="journal article" date="2020" name="Microbiol. Resour. Announc.">
        <title>Draft Genome Sequence of a Cladosporium Species Isolated from the Mesophotic Ascidian Didemnum maculosum.</title>
        <authorList>
            <person name="Gioti A."/>
            <person name="Siaperas R."/>
            <person name="Nikolaivits E."/>
            <person name="Le Goff G."/>
            <person name="Ouazzani J."/>
            <person name="Kotoulas G."/>
            <person name="Topakas E."/>
        </authorList>
    </citation>
    <scope>NUCLEOTIDE SEQUENCE [LARGE SCALE GENOMIC DNA]</scope>
    <source>
        <strain evidence="5 6">TM138-S3</strain>
    </source>
</reference>
<proteinExistence type="inferred from homology"/>
<evidence type="ECO:0000313" key="6">
    <source>
        <dbReference type="Proteomes" id="UP000803884"/>
    </source>
</evidence>
<keyword evidence="6" id="KW-1185">Reference proteome</keyword>
<dbReference type="InterPro" id="IPR012951">
    <property type="entry name" value="BBE"/>
</dbReference>
<dbReference type="Pfam" id="PF08031">
    <property type="entry name" value="BBE"/>
    <property type="match status" value="1"/>
</dbReference>
<accession>A0AB34KWW5</accession>
<organism evidence="5 6">
    <name type="scientific">Cladosporium halotolerans</name>
    <dbReference type="NCBI Taxonomy" id="1052096"/>
    <lineage>
        <taxon>Eukaryota</taxon>
        <taxon>Fungi</taxon>
        <taxon>Dikarya</taxon>
        <taxon>Ascomycota</taxon>
        <taxon>Pezizomycotina</taxon>
        <taxon>Dothideomycetes</taxon>
        <taxon>Dothideomycetidae</taxon>
        <taxon>Cladosporiales</taxon>
        <taxon>Cladosporiaceae</taxon>
        <taxon>Cladosporium</taxon>
    </lineage>
</organism>
<keyword evidence="3" id="KW-0732">Signal</keyword>
<dbReference type="InterPro" id="IPR050432">
    <property type="entry name" value="FAD-linked_Oxidoreductases_BP"/>
</dbReference>
<evidence type="ECO:0000259" key="4">
    <source>
        <dbReference type="PROSITE" id="PS51387"/>
    </source>
</evidence>
<dbReference type="InterPro" id="IPR016169">
    <property type="entry name" value="FAD-bd_PCMH_sub2"/>
</dbReference>
<evidence type="ECO:0000313" key="5">
    <source>
        <dbReference type="EMBL" id="KAL1588542.1"/>
    </source>
</evidence>
<feature type="chain" id="PRO_5044349115" description="FAD-binding PCMH-type domain-containing protein" evidence="3">
    <location>
        <begin position="22"/>
        <end position="594"/>
    </location>
</feature>
<evidence type="ECO:0000256" key="2">
    <source>
        <dbReference type="ARBA" id="ARBA00023002"/>
    </source>
</evidence>
<dbReference type="SUPFAM" id="SSF56176">
    <property type="entry name" value="FAD-binding/transporter-associated domain-like"/>
    <property type="match status" value="1"/>
</dbReference>
<dbReference type="Proteomes" id="UP000803884">
    <property type="component" value="Unassembled WGS sequence"/>
</dbReference>
<dbReference type="RefSeq" id="XP_069231647.1">
    <property type="nucleotide sequence ID" value="XM_069371665.1"/>
</dbReference>
<evidence type="ECO:0000256" key="3">
    <source>
        <dbReference type="SAM" id="SignalP"/>
    </source>
</evidence>
<gene>
    <name evidence="5" type="ORF">WHR41_03059</name>
</gene>
<sequence length="594" mass="63976">MRHSFLLAALTASCYAVAAESERQCRCAPSDQCWPSRQDWGSLNSTVNGQLISTEPLAIACYAGPEQDTDECQNVDESWSNAVFQSGDPIGLSYPVNITCPPVNATAGEQPGSCSLGKQPLYAVNATSEGHIIAAVNFARSRNIRIVIKETGHDILGRSEGGASLLIWTRYLRNGVEFIENYQSPCSESCNARSWSGAAIHIDGGYTWADVYPVAKQNGRVVVGGGTPSVSSTGGWMQGGGHGPASRQFGLGADQVLSARIVLADGCIITASPCENQDVYFAIRGGGPGTYGVVLSTVIKAWPNVDVQVQSLAIAPLSNNSALLDAIATLYSAYPGLNDAGYAGYGTWSIASPTPIFGNFTAAYVHGFYTFNQTIEDGQNAFAPTLEKLLPANGTSLFVSVSYNSFDDYWSFYEDVARAEPPVGTSSALGSRLFSRSSVQNDTAGLRSMVETVAGAQNESTSNNFELVSGGRVFEDASDLYSGLNPAWRKSYFSNIVARGWAPGSPENVKSAVRRDITYNKVAAMEQQAPDTGVYMNEADRLDPNWQRNFYGDHYDRLLEIKRRRDPGGVFYCPTCVGSAEWEEDDEGRLCRVL</sequence>
<comment type="similarity">
    <text evidence="1">Belongs to the oxygen-dependent FAD-linked oxidoreductase family.</text>
</comment>
<dbReference type="InterPro" id="IPR006094">
    <property type="entry name" value="Oxid_FAD_bind_N"/>
</dbReference>
<dbReference type="PROSITE" id="PS51387">
    <property type="entry name" value="FAD_PCMH"/>
    <property type="match status" value="1"/>
</dbReference>
<comment type="caution">
    <text evidence="5">The sequence shown here is derived from an EMBL/GenBank/DDBJ whole genome shotgun (WGS) entry which is preliminary data.</text>
</comment>